<evidence type="ECO:0000313" key="1">
    <source>
        <dbReference type="EMBL" id="HEG90689.1"/>
    </source>
</evidence>
<protein>
    <submittedName>
        <fullName evidence="1">Uncharacterized protein</fullName>
    </submittedName>
</protein>
<gene>
    <name evidence="1" type="ORF">ENP34_04485</name>
</gene>
<proteinExistence type="predicted"/>
<dbReference type="EMBL" id="DSIY01000103">
    <property type="protein sequence ID" value="HEG90689.1"/>
    <property type="molecule type" value="Genomic_DNA"/>
</dbReference>
<dbReference type="AlphaFoldDB" id="A0A831TGK8"/>
<comment type="caution">
    <text evidence="1">The sequence shown here is derived from an EMBL/GenBank/DDBJ whole genome shotgun (WGS) entry which is preliminary data.</text>
</comment>
<organism evidence="1">
    <name type="scientific">Thermorudis peleae</name>
    <dbReference type="NCBI Taxonomy" id="1382356"/>
    <lineage>
        <taxon>Bacteria</taxon>
        <taxon>Pseudomonadati</taxon>
        <taxon>Thermomicrobiota</taxon>
        <taxon>Thermomicrobia</taxon>
        <taxon>Thermomicrobia incertae sedis</taxon>
        <taxon>Thermorudis</taxon>
    </lineage>
</organism>
<reference evidence="1" key="1">
    <citation type="journal article" date="2020" name="mSystems">
        <title>Genome- and Community-Level Interaction Insights into Carbon Utilization and Element Cycling Functions of Hydrothermarchaeota in Hydrothermal Sediment.</title>
        <authorList>
            <person name="Zhou Z."/>
            <person name="Liu Y."/>
            <person name="Xu W."/>
            <person name="Pan J."/>
            <person name="Luo Z.H."/>
            <person name="Li M."/>
        </authorList>
    </citation>
    <scope>NUCLEOTIDE SEQUENCE [LARGE SCALE GENOMIC DNA]</scope>
    <source>
        <strain evidence="1">SpSt-210</strain>
    </source>
</reference>
<sequence length="85" mass="8955">MLSPQERPGMVTLAIDGGVVAALVQQMTCPQFSIAELFVTVDGMNWSPYETPVAGSLAVIAPSTVFIAGGVETNEPWRSETLGTD</sequence>
<accession>A0A831TGK8</accession>
<name>A0A831TGK8_9BACT</name>